<feature type="transmembrane region" description="Helical" evidence="9">
    <location>
        <begin position="209"/>
        <end position="228"/>
    </location>
</feature>
<evidence type="ECO:0000256" key="8">
    <source>
        <dbReference type="ARBA" id="ARBA00023303"/>
    </source>
</evidence>
<feature type="transmembrane region" description="Helical" evidence="9">
    <location>
        <begin position="234"/>
        <end position="259"/>
    </location>
</feature>
<evidence type="ECO:0000256" key="7">
    <source>
        <dbReference type="ARBA" id="ARBA00023136"/>
    </source>
</evidence>
<gene>
    <name evidence="10" type="ORF">RND81_02G192500</name>
</gene>
<evidence type="ECO:0000313" key="10">
    <source>
        <dbReference type="EMBL" id="KAK9750383.1"/>
    </source>
</evidence>
<feature type="transmembrane region" description="Helical" evidence="9">
    <location>
        <begin position="101"/>
        <end position="122"/>
    </location>
</feature>
<keyword evidence="5 9" id="KW-1133">Transmembrane helix</keyword>
<feature type="transmembrane region" description="Helical" evidence="9">
    <location>
        <begin position="128"/>
        <end position="148"/>
    </location>
</feature>
<dbReference type="PANTHER" id="PTHR31086">
    <property type="entry name" value="ALUMINUM-ACTIVATED MALATE TRANSPORTER 10"/>
    <property type="match status" value="1"/>
</dbReference>
<protein>
    <recommendedName>
        <fullName evidence="12">Aluminum-activated malate transporter 4</fullName>
    </recommendedName>
</protein>
<evidence type="ECO:0000256" key="2">
    <source>
        <dbReference type="ARBA" id="ARBA00007079"/>
    </source>
</evidence>
<dbReference type="GO" id="GO:0015743">
    <property type="term" value="P:malate transport"/>
    <property type="evidence" value="ECO:0007669"/>
    <property type="project" value="InterPro"/>
</dbReference>
<keyword evidence="11" id="KW-1185">Reference proteome</keyword>
<feature type="transmembrane region" description="Helical" evidence="9">
    <location>
        <begin position="179"/>
        <end position="197"/>
    </location>
</feature>
<evidence type="ECO:0000256" key="4">
    <source>
        <dbReference type="ARBA" id="ARBA00022692"/>
    </source>
</evidence>
<dbReference type="Pfam" id="PF11744">
    <property type="entry name" value="ALMT"/>
    <property type="match status" value="1"/>
</dbReference>
<dbReference type="Proteomes" id="UP001443914">
    <property type="component" value="Unassembled WGS sequence"/>
</dbReference>
<reference evidence="10" key="1">
    <citation type="submission" date="2024-03" db="EMBL/GenBank/DDBJ databases">
        <title>WGS assembly of Saponaria officinalis var. Norfolk2.</title>
        <authorList>
            <person name="Jenkins J."/>
            <person name="Shu S."/>
            <person name="Grimwood J."/>
            <person name="Barry K."/>
            <person name="Goodstein D."/>
            <person name="Schmutz J."/>
            <person name="Leebens-Mack J."/>
            <person name="Osbourn A."/>
        </authorList>
    </citation>
    <scope>NUCLEOTIDE SEQUENCE [LARGE SCALE GENOMIC DNA]</scope>
    <source>
        <strain evidence="10">JIC</strain>
    </source>
</reference>
<comment type="caution">
    <text evidence="10">The sequence shown here is derived from an EMBL/GenBank/DDBJ whole genome shotgun (WGS) entry which is preliminary data.</text>
</comment>
<dbReference type="GO" id="GO:0034220">
    <property type="term" value="P:monoatomic ion transmembrane transport"/>
    <property type="evidence" value="ECO:0007669"/>
    <property type="project" value="UniProtKB-KW"/>
</dbReference>
<evidence type="ECO:0000256" key="5">
    <source>
        <dbReference type="ARBA" id="ARBA00022989"/>
    </source>
</evidence>
<organism evidence="10 11">
    <name type="scientific">Saponaria officinalis</name>
    <name type="common">Common soapwort</name>
    <name type="synonym">Lychnis saponaria</name>
    <dbReference type="NCBI Taxonomy" id="3572"/>
    <lineage>
        <taxon>Eukaryota</taxon>
        <taxon>Viridiplantae</taxon>
        <taxon>Streptophyta</taxon>
        <taxon>Embryophyta</taxon>
        <taxon>Tracheophyta</taxon>
        <taxon>Spermatophyta</taxon>
        <taxon>Magnoliopsida</taxon>
        <taxon>eudicotyledons</taxon>
        <taxon>Gunneridae</taxon>
        <taxon>Pentapetalae</taxon>
        <taxon>Caryophyllales</taxon>
        <taxon>Caryophyllaceae</taxon>
        <taxon>Caryophylleae</taxon>
        <taxon>Saponaria</taxon>
    </lineage>
</organism>
<dbReference type="AlphaFoldDB" id="A0AAW1MVK0"/>
<evidence type="ECO:0008006" key="12">
    <source>
        <dbReference type="Google" id="ProtNLM"/>
    </source>
</evidence>
<comment type="subcellular location">
    <subcellularLocation>
        <location evidence="1">Membrane</location>
        <topology evidence="1">Multi-pass membrane protein</topology>
    </subcellularLocation>
</comment>
<keyword evidence="7 9" id="KW-0472">Membrane</keyword>
<dbReference type="EMBL" id="JBDFQZ010000002">
    <property type="protein sequence ID" value="KAK9750383.1"/>
    <property type="molecule type" value="Genomic_DNA"/>
</dbReference>
<evidence type="ECO:0000313" key="11">
    <source>
        <dbReference type="Proteomes" id="UP001443914"/>
    </source>
</evidence>
<dbReference type="GO" id="GO:0016020">
    <property type="term" value="C:membrane"/>
    <property type="evidence" value="ECO:0007669"/>
    <property type="project" value="UniProtKB-SubCell"/>
</dbReference>
<evidence type="ECO:0000256" key="6">
    <source>
        <dbReference type="ARBA" id="ARBA00023065"/>
    </source>
</evidence>
<evidence type="ECO:0000256" key="9">
    <source>
        <dbReference type="SAM" id="Phobius"/>
    </source>
</evidence>
<keyword evidence="4 9" id="KW-0812">Transmembrane</keyword>
<name>A0AAW1MVK0_SAPOF</name>
<comment type="similarity">
    <text evidence="2">Belongs to the aromatic acid exporter (TC 2.A.85) family.</text>
</comment>
<dbReference type="InterPro" id="IPR020966">
    <property type="entry name" value="ALMT"/>
</dbReference>
<evidence type="ECO:0000256" key="3">
    <source>
        <dbReference type="ARBA" id="ARBA00022448"/>
    </source>
</evidence>
<evidence type="ECO:0000256" key="1">
    <source>
        <dbReference type="ARBA" id="ARBA00004141"/>
    </source>
</evidence>
<accession>A0AAW1MVK0</accession>
<keyword evidence="6" id="KW-0406">Ion transport</keyword>
<sequence>MAAKLGSLRKSFVEKSKEKLLYRKGYSELGFAGSDDGELVQNSATKCGCFGSICGGGGSGEAKRGCYRWICDGFLGMCNGLMEFLGNLYEMGRTDTRKVKFAVKMGVCLALVSLLIFLGKPFEDVNQYAVWAILTVVVCFEYSVGASLSKGFNRALGTLSAGGLALGIAELSVQAGELQGVFIVSSLFIAGFCSTYVKLYPKLKAYEYGFRVFLLTFCIVMVTGSKTSNFFRTAFFRLLLIAIGAAIASIVNLCVYPIWAGEDLHKLVVKNFKGVAISLEGCVNGYLQCVAYEKVPSKILTYQAYDDPTYGGYRAALQSTSQEESLLDFARWEPPHGPYRSFNYPWQSYVKVSGALRHCAFMVMAMHGCMLSEIQAPAEKRYVFANELRRVGTAGAKVLREIGSKVEKMEKLSLGNLLEEVHLAAEELQIKIDKKSYLLVNFESWEEGKRPKEFEDPEHVAQMKDCGGSQLVINSLSEAVLGFDTEHMQSTPDFMNSRLGSVAMGPGPSSMMMGAGPSMQGMFSTDSMACRTHWPSRLSILPDMTINEKEAQTLESASSLSLATFASLLVEFVARLGNLVDAFEELSNNACFKEPNLPQEEHDTGCWNKLITRLQFKN</sequence>
<keyword evidence="3" id="KW-0813">Transport</keyword>
<proteinExistence type="inferred from homology"/>
<keyword evidence="8" id="KW-0407">Ion channel</keyword>